<proteinExistence type="predicted"/>
<reference evidence="9 10" key="1">
    <citation type="submission" date="2024-05" db="EMBL/GenBank/DDBJ databases">
        <title>Haplotype-resolved chromosome-level genome assembly of Huyou (Citrus changshanensis).</title>
        <authorList>
            <person name="Miao C."/>
            <person name="Chen W."/>
            <person name="Wu Y."/>
            <person name="Wang L."/>
            <person name="Zhao S."/>
            <person name="Grierson D."/>
            <person name="Xu C."/>
            <person name="Chen K."/>
        </authorList>
    </citation>
    <scope>NUCLEOTIDE SEQUENCE [LARGE SCALE GENOMIC DNA]</scope>
    <source>
        <strain evidence="9">01-14</strain>
        <tissue evidence="9">Leaf</tissue>
    </source>
</reference>
<evidence type="ECO:0000256" key="7">
    <source>
        <dbReference type="SAM" id="MobiDB-lite"/>
    </source>
</evidence>
<dbReference type="SMART" id="SM00389">
    <property type="entry name" value="HOX"/>
    <property type="match status" value="1"/>
</dbReference>
<gene>
    <name evidence="9" type="ORF">WN944_000291</name>
</gene>
<feature type="DNA-binding region" description="Homeobox" evidence="5">
    <location>
        <begin position="274"/>
        <end position="333"/>
    </location>
</feature>
<evidence type="ECO:0000256" key="2">
    <source>
        <dbReference type="ARBA" id="ARBA00023125"/>
    </source>
</evidence>
<feature type="region of interest" description="Disordered" evidence="7">
    <location>
        <begin position="136"/>
        <end position="173"/>
    </location>
</feature>
<dbReference type="EMBL" id="JBCGBO010000004">
    <property type="protein sequence ID" value="KAK9207942.1"/>
    <property type="molecule type" value="Genomic_DNA"/>
</dbReference>
<keyword evidence="3 5" id="KW-0371">Homeobox</keyword>
<dbReference type="PANTHER" id="PTHR15467:SF9">
    <property type="entry name" value="HOMEOBOX DOMAIN-CONTAINING PROTEIN"/>
    <property type="match status" value="1"/>
</dbReference>
<dbReference type="GO" id="GO:0000981">
    <property type="term" value="F:DNA-binding transcription factor activity, RNA polymerase II-specific"/>
    <property type="evidence" value="ECO:0007669"/>
    <property type="project" value="TreeGrafter"/>
</dbReference>
<dbReference type="PANTHER" id="PTHR15467">
    <property type="entry name" value="ZINC-FINGERS AND HOMEOBOXES RELATED"/>
    <property type="match status" value="1"/>
</dbReference>
<keyword evidence="2 5" id="KW-0238">DNA-binding</keyword>
<evidence type="ECO:0000313" key="10">
    <source>
        <dbReference type="Proteomes" id="UP001428341"/>
    </source>
</evidence>
<dbReference type="Gene3D" id="1.10.10.60">
    <property type="entry name" value="Homeodomain-like"/>
    <property type="match status" value="1"/>
</dbReference>
<dbReference type="PROSITE" id="PS50071">
    <property type="entry name" value="HOMEOBOX_2"/>
    <property type="match status" value="1"/>
</dbReference>
<dbReference type="GO" id="GO:0005634">
    <property type="term" value="C:nucleus"/>
    <property type="evidence" value="ECO:0007669"/>
    <property type="project" value="UniProtKB-SubCell"/>
</dbReference>
<evidence type="ECO:0000313" key="9">
    <source>
        <dbReference type="EMBL" id="KAK9207942.1"/>
    </source>
</evidence>
<dbReference type="Pfam" id="PF00046">
    <property type="entry name" value="Homeodomain"/>
    <property type="match status" value="1"/>
</dbReference>
<feature type="compositionally biased region" description="Basic and acidic residues" evidence="7">
    <location>
        <begin position="327"/>
        <end position="343"/>
    </location>
</feature>
<evidence type="ECO:0000256" key="6">
    <source>
        <dbReference type="RuleBase" id="RU000682"/>
    </source>
</evidence>
<evidence type="ECO:0000256" key="3">
    <source>
        <dbReference type="ARBA" id="ARBA00023155"/>
    </source>
</evidence>
<evidence type="ECO:0000256" key="4">
    <source>
        <dbReference type="ARBA" id="ARBA00023242"/>
    </source>
</evidence>
<dbReference type="SUPFAM" id="SSF46689">
    <property type="entry name" value="Homeodomain-like"/>
    <property type="match status" value="1"/>
</dbReference>
<feature type="domain" description="Homeobox" evidence="8">
    <location>
        <begin position="272"/>
        <end position="332"/>
    </location>
</feature>
<evidence type="ECO:0000256" key="1">
    <source>
        <dbReference type="ARBA" id="ARBA00004123"/>
    </source>
</evidence>
<dbReference type="CDD" id="cd00086">
    <property type="entry name" value="homeodomain"/>
    <property type="match status" value="1"/>
</dbReference>
<dbReference type="InterPro" id="IPR009057">
    <property type="entry name" value="Homeodomain-like_sf"/>
</dbReference>
<protein>
    <recommendedName>
        <fullName evidence="8">Homeobox domain-containing protein</fullName>
    </recommendedName>
</protein>
<keyword evidence="4 5" id="KW-0539">Nucleus</keyword>
<comment type="caution">
    <text evidence="9">The sequence shown here is derived from an EMBL/GenBank/DDBJ whole genome shotgun (WGS) entry which is preliminary data.</text>
</comment>
<evidence type="ECO:0000259" key="8">
    <source>
        <dbReference type="PROSITE" id="PS50071"/>
    </source>
</evidence>
<dbReference type="AlphaFoldDB" id="A0AAP0QPJ7"/>
<keyword evidence="10" id="KW-1185">Reference proteome</keyword>
<sequence>MALTLSTSICTSTSRAVHRLSPSQYLRLFPGHHRKPTNLLLPRHPPTRFTLAFSRRRNNNPATTSSSKKKKDLRIILEKNLPRKDIKDNDEEDDPFEALFSLLEEDLKNDDSTIDDDDEEIDEEDLDKLATELAEALGDVDMDMSDTATDGTESDNNEAHKEDGEDEEEEEEREVRLKNWQLRKLAYALKTGRRKVSVKSLAAELCLDRAVVLEMLRDPPPNLLMLSATLPDKPTPTVLVNEVKHSEPIVAETTVHAVEPKSKAEEPVHDRQHRWSAQKRLKKVQVKTLEMVYRRSKRPTDAMISSIVQVTNLPRRRIVKWFEDKRAEEGVPECRKPFQRSDPKTVFSG</sequence>
<name>A0AAP0QPJ7_9ROSI</name>
<feature type="region of interest" description="Disordered" evidence="7">
    <location>
        <begin position="327"/>
        <end position="349"/>
    </location>
</feature>
<dbReference type="GO" id="GO:0003677">
    <property type="term" value="F:DNA binding"/>
    <property type="evidence" value="ECO:0007669"/>
    <property type="project" value="UniProtKB-UniRule"/>
</dbReference>
<dbReference type="InterPro" id="IPR001356">
    <property type="entry name" value="HD"/>
</dbReference>
<accession>A0AAP0QPJ7</accession>
<evidence type="ECO:0000256" key="5">
    <source>
        <dbReference type="PROSITE-ProRule" id="PRU00108"/>
    </source>
</evidence>
<dbReference type="Proteomes" id="UP001428341">
    <property type="component" value="Unassembled WGS sequence"/>
</dbReference>
<organism evidence="9 10">
    <name type="scientific">Citrus x changshan-huyou</name>
    <dbReference type="NCBI Taxonomy" id="2935761"/>
    <lineage>
        <taxon>Eukaryota</taxon>
        <taxon>Viridiplantae</taxon>
        <taxon>Streptophyta</taxon>
        <taxon>Embryophyta</taxon>
        <taxon>Tracheophyta</taxon>
        <taxon>Spermatophyta</taxon>
        <taxon>Magnoliopsida</taxon>
        <taxon>eudicotyledons</taxon>
        <taxon>Gunneridae</taxon>
        <taxon>Pentapetalae</taxon>
        <taxon>rosids</taxon>
        <taxon>malvids</taxon>
        <taxon>Sapindales</taxon>
        <taxon>Rutaceae</taxon>
        <taxon>Aurantioideae</taxon>
        <taxon>Citrus</taxon>
    </lineage>
</organism>
<comment type="subcellular location">
    <subcellularLocation>
        <location evidence="1 5 6">Nucleus</location>
    </subcellularLocation>
</comment>